<accession>A0A656PMJ5</accession>
<proteinExistence type="predicted"/>
<evidence type="ECO:0000313" key="1">
    <source>
        <dbReference type="EMBL" id="HCQ40475.1"/>
    </source>
</evidence>
<evidence type="ECO:0008006" key="3">
    <source>
        <dbReference type="Google" id="ProtNLM"/>
    </source>
</evidence>
<evidence type="ECO:0000313" key="2">
    <source>
        <dbReference type="Proteomes" id="UP000262056"/>
    </source>
</evidence>
<dbReference type="Proteomes" id="UP000262056">
    <property type="component" value="Unassembled WGS sequence"/>
</dbReference>
<dbReference type="InterPro" id="IPR011990">
    <property type="entry name" value="TPR-like_helical_dom_sf"/>
</dbReference>
<dbReference type="SUPFAM" id="SSF48452">
    <property type="entry name" value="TPR-like"/>
    <property type="match status" value="1"/>
</dbReference>
<dbReference type="Gene3D" id="1.25.40.10">
    <property type="entry name" value="Tetratricopeptide repeat domain"/>
    <property type="match status" value="1"/>
</dbReference>
<name>A0A656PMJ5_UNCKA</name>
<organism evidence="1 2">
    <name type="scientific">candidate division WWE3 bacterium</name>
    <dbReference type="NCBI Taxonomy" id="2053526"/>
    <lineage>
        <taxon>Bacteria</taxon>
        <taxon>Katanobacteria</taxon>
    </lineage>
</organism>
<dbReference type="EMBL" id="DQFB01000003">
    <property type="protein sequence ID" value="HCQ40475.1"/>
    <property type="molecule type" value="Genomic_DNA"/>
</dbReference>
<reference evidence="1 2" key="1">
    <citation type="journal article" date="2018" name="Nat. Biotechnol.">
        <title>A standardized bacterial taxonomy based on genome phylogeny substantially revises the tree of life.</title>
        <authorList>
            <person name="Parks D.H."/>
            <person name="Chuvochina M."/>
            <person name="Waite D.W."/>
            <person name="Rinke C."/>
            <person name="Skarshewski A."/>
            <person name="Chaumeil P.A."/>
            <person name="Hugenholtz P."/>
        </authorList>
    </citation>
    <scope>NUCLEOTIDE SEQUENCE [LARGE SCALE GENOMIC DNA]</scope>
    <source>
        <strain evidence="1">UBA12021</strain>
    </source>
</reference>
<comment type="caution">
    <text evidence="1">The sequence shown here is derived from an EMBL/GenBank/DDBJ whole genome shotgun (WGS) entry which is preliminary data.</text>
</comment>
<gene>
    <name evidence="1" type="ORF">DIU24_02050</name>
</gene>
<dbReference type="AlphaFoldDB" id="A0A656PMJ5"/>
<protein>
    <recommendedName>
        <fullName evidence="3">Tetratricopeptide repeat protein</fullName>
    </recommendedName>
</protein>
<sequence length="199" mass="22714">MKFFKLLSVAVVWVSAVYVISFVNRIYMADKLSVQASDFLKEMEYEKALNAANRSLELNSSEPSYYRTRALIYLTLGAAEKDGVKKLAHKRSAYGDLRKSLSLNPNNLVTERNLVPVYYFLANEDPAAEPGTGNHAPEFISETKNYFQMLKGKYSRDAGVISLVADYEKKLGLIEEYEKSKEIIRLLRPDLLEWYGSFN</sequence>